<comment type="subunit">
    <text evidence="5">Component of the TIM22 complex.</text>
</comment>
<evidence type="ECO:0000256" key="5">
    <source>
        <dbReference type="RuleBase" id="RU367038"/>
    </source>
</evidence>
<comment type="similarity">
    <text evidence="5">Belongs to the Tim17/Tim22/Tim23 family.</text>
</comment>
<keyword evidence="3" id="KW-1133">Transmembrane helix</keyword>
<dbReference type="Pfam" id="PF02466">
    <property type="entry name" value="Tim17"/>
    <property type="match status" value="1"/>
</dbReference>
<feature type="signal peptide" evidence="6">
    <location>
        <begin position="1"/>
        <end position="24"/>
    </location>
</feature>
<dbReference type="GO" id="GO:0045039">
    <property type="term" value="P:protein insertion into mitochondrial inner membrane"/>
    <property type="evidence" value="ECO:0007669"/>
    <property type="project" value="UniProtKB-UniRule"/>
</dbReference>
<dbReference type="InterPro" id="IPR039175">
    <property type="entry name" value="TIM22"/>
</dbReference>
<organism evidence="7">
    <name type="scientific">Pseudo-nitzschia australis</name>
    <dbReference type="NCBI Taxonomy" id="44445"/>
    <lineage>
        <taxon>Eukaryota</taxon>
        <taxon>Sar</taxon>
        <taxon>Stramenopiles</taxon>
        <taxon>Ochrophyta</taxon>
        <taxon>Bacillariophyta</taxon>
        <taxon>Bacillariophyceae</taxon>
        <taxon>Bacillariophycidae</taxon>
        <taxon>Bacillariales</taxon>
        <taxon>Bacillariaceae</taxon>
        <taxon>Pseudo-nitzschia</taxon>
    </lineage>
</organism>
<feature type="chain" id="PRO_5030532408" description="Mitochondrial import inner membrane translocase subunit TIM22" evidence="6">
    <location>
        <begin position="25"/>
        <end position="260"/>
    </location>
</feature>
<gene>
    <name evidence="7" type="ORF">PAUS00366_LOCUS596</name>
</gene>
<evidence type="ECO:0000256" key="4">
    <source>
        <dbReference type="ARBA" id="ARBA00023136"/>
    </source>
</evidence>
<evidence type="ECO:0000256" key="2">
    <source>
        <dbReference type="ARBA" id="ARBA00022692"/>
    </source>
</evidence>
<keyword evidence="5" id="KW-0811">Translocation</keyword>
<keyword evidence="4" id="KW-0472">Membrane</keyword>
<dbReference type="PANTHER" id="PTHR14110">
    <property type="entry name" value="MITOCHONDRIAL IMPORT INNER MEMBRANE TRANSLOCASE SUBUNIT TIM22"/>
    <property type="match status" value="1"/>
</dbReference>
<reference evidence="7" key="1">
    <citation type="submission" date="2021-01" db="EMBL/GenBank/DDBJ databases">
        <authorList>
            <person name="Corre E."/>
            <person name="Pelletier E."/>
            <person name="Niang G."/>
            <person name="Scheremetjew M."/>
            <person name="Finn R."/>
            <person name="Kale V."/>
            <person name="Holt S."/>
            <person name="Cochrane G."/>
            <person name="Meng A."/>
            <person name="Brown T."/>
            <person name="Cohen L."/>
        </authorList>
    </citation>
    <scope>NUCLEOTIDE SEQUENCE</scope>
    <source>
        <strain evidence="7">10249 10 AB</strain>
    </source>
</reference>
<evidence type="ECO:0000256" key="3">
    <source>
        <dbReference type="ARBA" id="ARBA00022989"/>
    </source>
</evidence>
<dbReference type="GO" id="GO:0042721">
    <property type="term" value="C:TIM22 mitochondrial import inner membrane insertion complex"/>
    <property type="evidence" value="ECO:0007669"/>
    <property type="project" value="UniProtKB-UniRule"/>
</dbReference>
<comment type="function">
    <text evidence="5">Essential core component of the TIM22 complex, a complex that mediates the import and insertion of multi-pass transmembrane proteins into the mitochondrial inner membrane. In the TIM22 complex, it constitutes the voltage-activated and signal-gated channel. Forms a twin-pore translocase that uses the membrane potential as external driving force in 2 voltage-dependent steps.</text>
</comment>
<comment type="subcellular location">
    <subcellularLocation>
        <location evidence="1">Membrane</location>
        <topology evidence="1">Multi-pass membrane protein</topology>
    </subcellularLocation>
    <subcellularLocation>
        <location evidence="5">Mitochondrion inner membrane</location>
        <topology evidence="5">Multi-pass membrane protein</topology>
    </subcellularLocation>
</comment>
<keyword evidence="2" id="KW-0812">Transmembrane</keyword>
<evidence type="ECO:0000256" key="1">
    <source>
        <dbReference type="ARBA" id="ARBA00004141"/>
    </source>
</evidence>
<keyword evidence="6" id="KW-0732">Signal</keyword>
<keyword evidence="5" id="KW-0653">Protein transport</keyword>
<accession>A0A7S4A971</accession>
<dbReference type="AlphaFoldDB" id="A0A7S4A971"/>
<keyword evidence="5" id="KW-0496">Mitochondrion</keyword>
<dbReference type="EMBL" id="HBIX01000762">
    <property type="protein sequence ID" value="CAE0707876.1"/>
    <property type="molecule type" value="Transcribed_RNA"/>
</dbReference>
<dbReference type="GO" id="GO:0008320">
    <property type="term" value="F:protein transmembrane transporter activity"/>
    <property type="evidence" value="ECO:0007669"/>
    <property type="project" value="UniProtKB-UniRule"/>
</dbReference>
<name>A0A7S4A971_9STRA</name>
<keyword evidence="5" id="KW-0999">Mitochondrion inner membrane</keyword>
<proteinExistence type="inferred from homology"/>
<evidence type="ECO:0000256" key="6">
    <source>
        <dbReference type="SAM" id="SignalP"/>
    </source>
</evidence>
<protein>
    <recommendedName>
        <fullName evidence="5">Mitochondrial import inner membrane translocase subunit TIM22</fullName>
    </recommendedName>
</protein>
<keyword evidence="5" id="KW-0813">Transport</keyword>
<evidence type="ECO:0000313" key="7">
    <source>
        <dbReference type="EMBL" id="CAE0707876.1"/>
    </source>
</evidence>
<sequence>MARNLEHMLRVAVTFAIVIVPALAGGSYLPTQYYTCSPFIGRSCSYSRSRRSNMRSSPQGVSTTFLVSRKLSERTQKGDRRREATNKIANEESDLAEASFKDLGPIGKTIAGCTEIVVSTVLEYFTGYLQGFFFGTLVGGPGFLFRPIEKGVAQPFTSEISNRFARMNTRSKSWGKNFGSISAAFGGFGVAVKVLRNGEEDAWNSIMSSAAAGAFFERKNGPQAMLRGALMYGGLIYATSGGLGKKQQLQEYTEMPVAEF</sequence>